<name>A0A0N4UX79_ENTVE</name>
<evidence type="ECO:0000313" key="3">
    <source>
        <dbReference type="WBParaSite" id="EVEC_0000213001-mRNA-1"/>
    </source>
</evidence>
<protein>
    <submittedName>
        <fullName evidence="3">CACTA en-spm transposon protein</fullName>
    </submittedName>
</protein>
<dbReference type="AlphaFoldDB" id="A0A0N4UX79"/>
<keyword evidence="2" id="KW-1185">Reference proteome</keyword>
<sequence length="271" mass="31128">MAFHIVTPQEQEEFQCRLVNKLKRGLTRGIRSGRWQHKAHTPLVPQVEITHTMQLATNSVKRQYQSIAPELNRTAEEQNDQKNGFEDAPGTRINLAESDLRGLNLALTKDRGYITRSQGPGKESTRSDLLSPAWQHTETRLQEVKEGNYSDQRNLLMSIDLEQEDHHYSHVAVILASVNMRCISAITQSVMRMEIIYTTKICSGIASVKHQYQLFTPVHMSQFDQLTYDNMSRMPVKIQLALLMETLFARGCDRNARWFESDTGISRFSYV</sequence>
<dbReference type="EMBL" id="UXUI01007272">
    <property type="protein sequence ID" value="VDD86695.1"/>
    <property type="molecule type" value="Genomic_DNA"/>
</dbReference>
<reference evidence="3" key="1">
    <citation type="submission" date="2017-02" db="UniProtKB">
        <authorList>
            <consortium name="WormBaseParasite"/>
        </authorList>
    </citation>
    <scope>IDENTIFICATION</scope>
</reference>
<organism evidence="3">
    <name type="scientific">Enterobius vermicularis</name>
    <name type="common">Human pinworm</name>
    <dbReference type="NCBI Taxonomy" id="51028"/>
    <lineage>
        <taxon>Eukaryota</taxon>
        <taxon>Metazoa</taxon>
        <taxon>Ecdysozoa</taxon>
        <taxon>Nematoda</taxon>
        <taxon>Chromadorea</taxon>
        <taxon>Rhabditida</taxon>
        <taxon>Spirurina</taxon>
        <taxon>Oxyuridomorpha</taxon>
        <taxon>Oxyuroidea</taxon>
        <taxon>Oxyuridae</taxon>
        <taxon>Enterobius</taxon>
    </lineage>
</organism>
<proteinExistence type="predicted"/>
<evidence type="ECO:0000313" key="2">
    <source>
        <dbReference type="Proteomes" id="UP000274131"/>
    </source>
</evidence>
<accession>A0A0N4UX79</accession>
<dbReference type="Proteomes" id="UP000274131">
    <property type="component" value="Unassembled WGS sequence"/>
</dbReference>
<dbReference type="WBParaSite" id="EVEC_0000213001-mRNA-1">
    <property type="protein sequence ID" value="EVEC_0000213001-mRNA-1"/>
    <property type="gene ID" value="EVEC_0000213001"/>
</dbReference>
<reference evidence="1 2" key="2">
    <citation type="submission" date="2018-10" db="EMBL/GenBank/DDBJ databases">
        <authorList>
            <consortium name="Pathogen Informatics"/>
        </authorList>
    </citation>
    <scope>NUCLEOTIDE SEQUENCE [LARGE SCALE GENOMIC DNA]</scope>
</reference>
<gene>
    <name evidence="1" type="ORF">EVEC_LOCUS1838</name>
</gene>
<evidence type="ECO:0000313" key="1">
    <source>
        <dbReference type="EMBL" id="VDD86695.1"/>
    </source>
</evidence>